<name>A0A0W1R6Q1_9EURY</name>
<keyword evidence="1" id="KW-0812">Transmembrane</keyword>
<evidence type="ECO:0000313" key="3">
    <source>
        <dbReference type="Proteomes" id="UP000054387"/>
    </source>
</evidence>
<gene>
    <name evidence="2" type="ORF">AUR64_15465</name>
</gene>
<protein>
    <submittedName>
        <fullName evidence="2">Uncharacterized protein</fullName>
    </submittedName>
</protein>
<keyword evidence="1" id="KW-1133">Transmembrane helix</keyword>
<organism evidence="2 3">
    <name type="scientific">Haloprofundus marisrubri</name>
    <dbReference type="NCBI Taxonomy" id="1514971"/>
    <lineage>
        <taxon>Archaea</taxon>
        <taxon>Methanobacteriati</taxon>
        <taxon>Methanobacteriota</taxon>
        <taxon>Stenosarchaea group</taxon>
        <taxon>Halobacteria</taxon>
        <taxon>Halobacteriales</taxon>
        <taxon>Haloferacaceae</taxon>
        <taxon>Haloprofundus</taxon>
    </lineage>
</organism>
<keyword evidence="1" id="KW-0472">Membrane</keyword>
<dbReference type="AlphaFoldDB" id="A0A0W1R6Q1"/>
<feature type="transmembrane region" description="Helical" evidence="1">
    <location>
        <begin position="95"/>
        <end position="117"/>
    </location>
</feature>
<dbReference type="RefSeq" id="WP_058582343.1">
    <property type="nucleotide sequence ID" value="NZ_LOPU01000029.1"/>
</dbReference>
<evidence type="ECO:0000256" key="1">
    <source>
        <dbReference type="SAM" id="Phobius"/>
    </source>
</evidence>
<accession>A0A0W1R6Q1</accession>
<comment type="caution">
    <text evidence="2">The sequence shown here is derived from an EMBL/GenBank/DDBJ whole genome shotgun (WGS) entry which is preliminary data.</text>
</comment>
<feature type="transmembrane region" description="Helical" evidence="1">
    <location>
        <begin position="41"/>
        <end position="62"/>
    </location>
</feature>
<feature type="transmembrane region" description="Helical" evidence="1">
    <location>
        <begin position="69"/>
        <end position="89"/>
    </location>
</feature>
<reference evidence="2 3" key="1">
    <citation type="submission" date="2015-12" db="EMBL/GenBank/DDBJ databases">
        <title>Haloprofundus marisrubri gen. nov., sp. nov., an extremely halophilic archaeon isolated from the Discovery deep brine-seawater interface in the Red Sea.</title>
        <authorList>
            <person name="Zhang G."/>
            <person name="Stingl U."/>
            <person name="Rashid M."/>
        </authorList>
    </citation>
    <scope>NUCLEOTIDE SEQUENCE [LARGE SCALE GENOMIC DNA]</scope>
    <source>
        <strain evidence="2 3">SB9</strain>
    </source>
</reference>
<dbReference type="EMBL" id="LOPU01000029">
    <property type="protein sequence ID" value="KTG09190.1"/>
    <property type="molecule type" value="Genomic_DNA"/>
</dbReference>
<keyword evidence="3" id="KW-1185">Reference proteome</keyword>
<evidence type="ECO:0000313" key="2">
    <source>
        <dbReference type="EMBL" id="KTG09190.1"/>
    </source>
</evidence>
<sequence length="128" mass="13200">MTRDIVIQSGVRWTLRLGLLALLSLFVLTRSDVVSESNPTVVAVGAAIMVVLPFVAAAGAYHGGANVRAGGLALIGCGFLVSALGWANLLGYDVALYGGLTCIVVGATAMTIGQAWYESANFRGENAQ</sequence>
<dbReference type="Proteomes" id="UP000054387">
    <property type="component" value="Unassembled WGS sequence"/>
</dbReference>
<proteinExistence type="predicted"/>